<reference evidence="2" key="1">
    <citation type="submission" date="2022-11" db="EMBL/GenBank/DDBJ databases">
        <title>Chromosomal genome sequence assembly and mating type (MAT) locus characterization of the leprose asexual lichenized fungus Lepraria neglecta (Nyl.) Erichsen.</title>
        <authorList>
            <person name="Allen J.L."/>
            <person name="Pfeffer B."/>
        </authorList>
    </citation>
    <scope>NUCLEOTIDE SEQUENCE</scope>
    <source>
        <strain evidence="2">Allen 5258</strain>
    </source>
</reference>
<dbReference type="AlphaFoldDB" id="A0AAE0DN47"/>
<name>A0AAE0DN47_9LECA</name>
<feature type="compositionally biased region" description="Polar residues" evidence="1">
    <location>
        <begin position="25"/>
        <end position="45"/>
    </location>
</feature>
<feature type="compositionally biased region" description="Basic and acidic residues" evidence="1">
    <location>
        <begin position="100"/>
        <end position="111"/>
    </location>
</feature>
<dbReference type="EMBL" id="JASNWA010000004">
    <property type="protein sequence ID" value="KAK3175977.1"/>
    <property type="molecule type" value="Genomic_DNA"/>
</dbReference>
<accession>A0AAE0DN47</accession>
<feature type="region of interest" description="Disordered" evidence="1">
    <location>
        <begin position="144"/>
        <end position="163"/>
    </location>
</feature>
<gene>
    <name evidence="2" type="ORF">OEA41_007299</name>
</gene>
<protein>
    <submittedName>
        <fullName evidence="2">Uncharacterized protein</fullName>
    </submittedName>
</protein>
<feature type="region of interest" description="Disordered" evidence="1">
    <location>
        <begin position="100"/>
        <end position="130"/>
    </location>
</feature>
<feature type="compositionally biased region" description="Acidic residues" evidence="1">
    <location>
        <begin position="112"/>
        <end position="121"/>
    </location>
</feature>
<comment type="caution">
    <text evidence="2">The sequence shown here is derived from an EMBL/GenBank/DDBJ whole genome shotgun (WGS) entry which is preliminary data.</text>
</comment>
<organism evidence="2 3">
    <name type="scientific">Lepraria neglecta</name>
    <dbReference type="NCBI Taxonomy" id="209136"/>
    <lineage>
        <taxon>Eukaryota</taxon>
        <taxon>Fungi</taxon>
        <taxon>Dikarya</taxon>
        <taxon>Ascomycota</taxon>
        <taxon>Pezizomycotina</taxon>
        <taxon>Lecanoromycetes</taxon>
        <taxon>OSLEUM clade</taxon>
        <taxon>Lecanoromycetidae</taxon>
        <taxon>Lecanorales</taxon>
        <taxon>Lecanorineae</taxon>
        <taxon>Stereocaulaceae</taxon>
        <taxon>Lepraria</taxon>
    </lineage>
</organism>
<feature type="region of interest" description="Disordered" evidence="1">
    <location>
        <begin position="1"/>
        <end position="88"/>
    </location>
</feature>
<evidence type="ECO:0000313" key="2">
    <source>
        <dbReference type="EMBL" id="KAK3175977.1"/>
    </source>
</evidence>
<evidence type="ECO:0000313" key="3">
    <source>
        <dbReference type="Proteomes" id="UP001276659"/>
    </source>
</evidence>
<keyword evidence="3" id="KW-1185">Reference proteome</keyword>
<dbReference type="Proteomes" id="UP001276659">
    <property type="component" value="Unassembled WGS sequence"/>
</dbReference>
<feature type="compositionally biased region" description="Basic and acidic residues" evidence="1">
    <location>
        <begin position="62"/>
        <end position="71"/>
    </location>
</feature>
<sequence>MREQQHKNLETTADTINATEAAPETCNSSRSGDAECPTQSEQESYQVLLLDHANCAIDENTESDHDSRENQQEISPEEEAPERHEDGEPQADINEFLQRDNDEPIGSHEGSESEEDFDDTDNLPNEQLYEWDPPERIEDFEAAPPEASNQYEPPSRVPTPKPEPFEVGAFKTRYYFYKYLQRTMEPVCFRQGQDYKEFFEKYWWLKNVFGDNIELRNRKWNEPDGAGLDNWATFFKRKWVTAGVIFGGFSWEEIFTGAYNVRQAAMHRTPLEKTHLYAALKLPGLLGDEKRAAEVYQVYKVVTDDPSVDADMREQAQKLLYPEGTTSSPRRLEDIISARSWYREK</sequence>
<evidence type="ECO:0000256" key="1">
    <source>
        <dbReference type="SAM" id="MobiDB-lite"/>
    </source>
</evidence>
<proteinExistence type="predicted"/>